<feature type="region of interest" description="Disordered" evidence="1">
    <location>
        <begin position="48"/>
        <end position="67"/>
    </location>
</feature>
<keyword evidence="3" id="KW-1185">Reference proteome</keyword>
<protein>
    <submittedName>
        <fullName evidence="2">Uncharacterized protein</fullName>
    </submittedName>
</protein>
<evidence type="ECO:0000313" key="3">
    <source>
        <dbReference type="Proteomes" id="UP000324222"/>
    </source>
</evidence>
<sequence length="94" mass="10955">MWIVVGGERQRESTLDFLLGLPFSAANNFQIWEEYLDKNGFFRVSRPKSRESRYRSHQPSDDRDSSHVLIQFPPLPHSLSHSDFTPHPPFLLST</sequence>
<dbReference type="Proteomes" id="UP000324222">
    <property type="component" value="Unassembled WGS sequence"/>
</dbReference>
<feature type="compositionally biased region" description="Basic and acidic residues" evidence="1">
    <location>
        <begin position="48"/>
        <end position="66"/>
    </location>
</feature>
<organism evidence="2 3">
    <name type="scientific">Portunus trituberculatus</name>
    <name type="common">Swimming crab</name>
    <name type="synonym">Neptunus trituberculatus</name>
    <dbReference type="NCBI Taxonomy" id="210409"/>
    <lineage>
        <taxon>Eukaryota</taxon>
        <taxon>Metazoa</taxon>
        <taxon>Ecdysozoa</taxon>
        <taxon>Arthropoda</taxon>
        <taxon>Crustacea</taxon>
        <taxon>Multicrustacea</taxon>
        <taxon>Malacostraca</taxon>
        <taxon>Eumalacostraca</taxon>
        <taxon>Eucarida</taxon>
        <taxon>Decapoda</taxon>
        <taxon>Pleocyemata</taxon>
        <taxon>Brachyura</taxon>
        <taxon>Eubrachyura</taxon>
        <taxon>Portunoidea</taxon>
        <taxon>Portunidae</taxon>
        <taxon>Portuninae</taxon>
        <taxon>Portunus</taxon>
    </lineage>
</organism>
<proteinExistence type="predicted"/>
<name>A0A5B7CST3_PORTR</name>
<gene>
    <name evidence="2" type="ORF">E2C01_004866</name>
</gene>
<accession>A0A5B7CST3</accession>
<evidence type="ECO:0000313" key="2">
    <source>
        <dbReference type="EMBL" id="MPC12188.1"/>
    </source>
</evidence>
<comment type="caution">
    <text evidence="2">The sequence shown here is derived from an EMBL/GenBank/DDBJ whole genome shotgun (WGS) entry which is preliminary data.</text>
</comment>
<feature type="region of interest" description="Disordered" evidence="1">
    <location>
        <begin position="72"/>
        <end position="94"/>
    </location>
</feature>
<evidence type="ECO:0000256" key="1">
    <source>
        <dbReference type="SAM" id="MobiDB-lite"/>
    </source>
</evidence>
<dbReference type="AlphaFoldDB" id="A0A5B7CST3"/>
<reference evidence="2 3" key="1">
    <citation type="submission" date="2019-05" db="EMBL/GenBank/DDBJ databases">
        <title>Another draft genome of Portunus trituberculatus and its Hox gene families provides insights of decapod evolution.</title>
        <authorList>
            <person name="Jeong J.-H."/>
            <person name="Song I."/>
            <person name="Kim S."/>
            <person name="Choi T."/>
            <person name="Kim D."/>
            <person name="Ryu S."/>
            <person name="Kim W."/>
        </authorList>
    </citation>
    <scope>NUCLEOTIDE SEQUENCE [LARGE SCALE GENOMIC DNA]</scope>
    <source>
        <tissue evidence="2">Muscle</tissue>
    </source>
</reference>
<dbReference type="EMBL" id="VSRR010000202">
    <property type="protein sequence ID" value="MPC12188.1"/>
    <property type="molecule type" value="Genomic_DNA"/>
</dbReference>